<protein>
    <submittedName>
        <fullName evidence="1">Ferric/cupric reductase transmembrane component 7</fullName>
    </submittedName>
</protein>
<keyword evidence="1" id="KW-0472">Membrane</keyword>
<evidence type="ECO:0000313" key="2">
    <source>
        <dbReference type="Proteomes" id="UP001152531"/>
    </source>
</evidence>
<keyword evidence="1" id="KW-0812">Transmembrane</keyword>
<evidence type="ECO:0000313" key="1">
    <source>
        <dbReference type="EMBL" id="CAH6720944.1"/>
    </source>
</evidence>
<name>A0ACA9Y7D9_9ASCO</name>
<sequence length="580" mass="66363">MPVSFKGMDCLADANLDAYMDEYMKSQATIPWASQVYYGYYTLYYGCAFIIVAGLKNGYYRWRDSRYRNNGSTTILDQFANSISGYSRLFGYKNLPAKISHFTSLPPSGGNSLFLISTSLYLLLWVFLPHFWYRGCRGFGSPPLAVRAGIMATALTPFIYILGGKTNFITLLTGISYEKLNYLHQYAGVAALTLSLIHTIPFIYQDLVEGGYKNLAEDFKGFSMYSGIPPLVCLILLCTLSKSFVRKWFYEIFWHVHWILGVGYFATLFWHIWDMLDTENYMWAALAFWFGQLFYRLLVKTCFRPNALFMRSRKAKLYKLPGSKSFEIDIPNNKGIVWRPGQHAFIRFKSKILDNHPFSIVNLPKEDGDEVKFIVVPKRGLTGTLYQEIENNTSNVVDKDVYIDGPYGGCSRDHNSFEKVILIATGSGITATLPFLLDLVEKIKSGENKTTRRIEFIWIVRYSHDIDWVKSELIQSITDFVNINVYVTHEENSIIDDEKETLEEKVSSSSYEGLSVHHFKPQVSELLIGMKYSLARRNMVVSSGSNSMKFEVCNAVSSLQSLVVNDHIEEIFLHTESFGW</sequence>
<dbReference type="Proteomes" id="UP001152531">
    <property type="component" value="Unassembled WGS sequence"/>
</dbReference>
<comment type="caution">
    <text evidence="1">The sequence shown here is derived from an EMBL/GenBank/DDBJ whole genome shotgun (WGS) entry which is preliminary data.</text>
</comment>
<keyword evidence="2" id="KW-1185">Reference proteome</keyword>
<reference evidence="1" key="1">
    <citation type="submission" date="2022-06" db="EMBL/GenBank/DDBJ databases">
        <authorList>
            <person name="Legras J.-L."/>
            <person name="Devillers H."/>
            <person name="Grondin C."/>
        </authorList>
    </citation>
    <scope>NUCLEOTIDE SEQUENCE</scope>
    <source>
        <strain evidence="1">CLIB 1444</strain>
    </source>
</reference>
<organism evidence="1 2">
    <name type="scientific">[Candida] jaroonii</name>
    <dbReference type="NCBI Taxonomy" id="467808"/>
    <lineage>
        <taxon>Eukaryota</taxon>
        <taxon>Fungi</taxon>
        <taxon>Dikarya</taxon>
        <taxon>Ascomycota</taxon>
        <taxon>Saccharomycotina</taxon>
        <taxon>Pichiomycetes</taxon>
        <taxon>Debaryomycetaceae</taxon>
        <taxon>Yamadazyma</taxon>
    </lineage>
</organism>
<accession>A0ACA9Y7D9</accession>
<gene>
    <name evidence="1" type="ORF">CLIB1444_05S00144</name>
</gene>
<proteinExistence type="predicted"/>
<dbReference type="EMBL" id="CALSDN010000005">
    <property type="protein sequence ID" value="CAH6720944.1"/>
    <property type="molecule type" value="Genomic_DNA"/>
</dbReference>